<dbReference type="Gene3D" id="2.170.130.10">
    <property type="entry name" value="TonB-dependent receptor, plug domain"/>
    <property type="match status" value="1"/>
</dbReference>
<reference evidence="10 11" key="1">
    <citation type="journal article" date="2013" name="Genome Announc.">
        <title>Draft Genome Sequence of Arcticibacter svalbardensis Strain MN12-7T, a Member of the Family Sphingobacteriaceae Isolated from an Arctic Soil Sample.</title>
        <authorList>
            <person name="Shivaji S."/>
            <person name="Ara S."/>
            <person name="Prasad S."/>
            <person name="Manasa B.P."/>
            <person name="Begum Z."/>
            <person name="Singh A."/>
            <person name="Kumar Pinnaka A."/>
        </authorList>
    </citation>
    <scope>NUCLEOTIDE SEQUENCE [LARGE SCALE GENOMIC DNA]</scope>
    <source>
        <strain evidence="10 11">MN12-7</strain>
    </source>
</reference>
<keyword evidence="8" id="KW-0732">Signal</keyword>
<keyword evidence="3 7" id="KW-1134">Transmembrane beta strand</keyword>
<evidence type="ECO:0000256" key="3">
    <source>
        <dbReference type="ARBA" id="ARBA00022452"/>
    </source>
</evidence>
<evidence type="ECO:0000256" key="6">
    <source>
        <dbReference type="ARBA" id="ARBA00023237"/>
    </source>
</evidence>
<dbReference type="SUPFAM" id="SSF56935">
    <property type="entry name" value="Porins"/>
    <property type="match status" value="1"/>
</dbReference>
<evidence type="ECO:0000313" key="11">
    <source>
        <dbReference type="Proteomes" id="UP000014174"/>
    </source>
</evidence>
<evidence type="ECO:0000256" key="8">
    <source>
        <dbReference type="SAM" id="SignalP"/>
    </source>
</evidence>
<feature type="signal peptide" evidence="8">
    <location>
        <begin position="1"/>
        <end position="20"/>
    </location>
</feature>
<dbReference type="PROSITE" id="PS00018">
    <property type="entry name" value="EF_HAND_1"/>
    <property type="match status" value="1"/>
</dbReference>
<gene>
    <name evidence="10" type="ORF">ADIARSV_4208</name>
</gene>
<dbReference type="EMBL" id="AQPN01000145">
    <property type="protein sequence ID" value="EOR92696.1"/>
    <property type="molecule type" value="Genomic_DNA"/>
</dbReference>
<evidence type="ECO:0000259" key="9">
    <source>
        <dbReference type="Pfam" id="PF07715"/>
    </source>
</evidence>
<comment type="similarity">
    <text evidence="7">Belongs to the TonB-dependent receptor family.</text>
</comment>
<comment type="caution">
    <text evidence="10">The sequence shown here is derived from an EMBL/GenBank/DDBJ whole genome shotgun (WGS) entry which is preliminary data.</text>
</comment>
<evidence type="ECO:0000256" key="5">
    <source>
        <dbReference type="ARBA" id="ARBA00023136"/>
    </source>
</evidence>
<dbReference type="Pfam" id="PF07715">
    <property type="entry name" value="Plug"/>
    <property type="match status" value="1"/>
</dbReference>
<dbReference type="GO" id="GO:0009279">
    <property type="term" value="C:cell outer membrane"/>
    <property type="evidence" value="ECO:0007669"/>
    <property type="project" value="UniProtKB-SubCell"/>
</dbReference>
<keyword evidence="10" id="KW-0675">Receptor</keyword>
<keyword evidence="11" id="KW-1185">Reference proteome</keyword>
<evidence type="ECO:0000256" key="1">
    <source>
        <dbReference type="ARBA" id="ARBA00004571"/>
    </source>
</evidence>
<dbReference type="PATRIC" id="fig|1150600.3.peg.4165"/>
<dbReference type="SUPFAM" id="SSF49464">
    <property type="entry name" value="Carboxypeptidase regulatory domain-like"/>
    <property type="match status" value="1"/>
</dbReference>
<sequence length="1148" mass="127358">MKYGILINSMIFCLCTLAMAKSTFSQEVVNKPVHIRLNQTSLETALDELSEKLGVKIAYRQKLVDRSALVNQVANGESLREVLTKLLTPYKLTYYLIDNAIVITKQGDLAALNTDLRQVPEEIEISGTVKDSVGVTLPGVSIRIKNQSKGTVTDQNGAFRIRADADATLVFNYIGFISQEVPLQGRTNVNIRLQSSISTLQDVVVIGYGTVKKGDLTGSVGKVNLADAQKAPVRSFDEFLAGRVAGLQVSSTDGQPGSPINIVIRGNNSITQDNSPLIVVDGFPTEDLDLNTINPDDIESIEVLKDASATAIYGSRGANGVLMVTTKKGKVGTPVLNFNAYYGTQRTTKQLDLMDPYDFVNYQIDRSPSLTDTLAPSAIFLSEGRTLDYYRTAEKLDWQDMMLRDAPFKNYSLSLSGGNQQTRYSLSGSINDQEGVIINSFYKRYQGRAAIDQTVNSKLKVGINTNYSYLERSGISPSESGGNLATTLLYSVYGSSPVNSPRSNVSLDDELFDPSIDLTSDYRINPIINQENLVRNTTTRNLFANAYAEYAIIPELTLRVTGGISNTMGRFDAFNNSNTLYGNVRTVWGATYGVNGYVQHRENNSWINENTLTWNKKIASDHNLNIVGGVTEQGGKTSGYQFGASNLPNEALGLSGLEEGNLLPVRTQAFSSNWRLMSFLGRANYNYQSKYYATISFRADGSSKFPPDNRWAYFPSAALSWRIINEDFMKNIPVISDAKLRGSYGLTGNNRVGDFSYLQSYGLPIQNTYIFNNNYQSVIVPLSPGNDELKWETTRQFDLGMDLGFWKDRLTLTADVYSKTTYDLLLNARLPFSSGYASGFKNIGSMKNEGLEITLAGTPVNNRNFRWNSSLNISFNKNKILELTEGQQAIATSIQWDNNWQSLPAYISEIGQPVGNMYGYIWEGNYQVSDFDQDANGKYILKEGITTNGNTADRIQPGDIKYRDQNGDGVVDASDYTVIGRGLPKHIGGFNNTFNYKSFDLNVFFQWSYGNDIQNINRLVFEGNAFNKPYLNQLASYANRWTPENTGSENYRTNGFFGGGYSSRTVEDGSYLRLKTLALGYTMPKSVLQTLKISNLRVYASAQNVITWTKYSGSDPEVNTYNTVLTPGFDFSSYPRARTMVLGVNLTF</sequence>
<dbReference type="FunFam" id="2.170.130.10:FF:000008">
    <property type="entry name" value="SusC/RagA family TonB-linked outer membrane protein"/>
    <property type="match status" value="1"/>
</dbReference>
<name>R9GLY9_9SPHI</name>
<dbReference type="InterPro" id="IPR018247">
    <property type="entry name" value="EF_Hand_1_Ca_BS"/>
</dbReference>
<dbReference type="Gene3D" id="2.40.170.20">
    <property type="entry name" value="TonB-dependent receptor, beta-barrel domain"/>
    <property type="match status" value="1"/>
</dbReference>
<keyword evidence="6 7" id="KW-0998">Cell outer membrane</keyword>
<accession>R9GLY9</accession>
<dbReference type="InterPro" id="IPR037066">
    <property type="entry name" value="Plug_dom_sf"/>
</dbReference>
<dbReference type="InterPro" id="IPR008969">
    <property type="entry name" value="CarboxyPept-like_regulatory"/>
</dbReference>
<dbReference type="AlphaFoldDB" id="R9GLY9"/>
<dbReference type="InterPro" id="IPR012910">
    <property type="entry name" value="Plug_dom"/>
</dbReference>
<dbReference type="STRING" id="1150600.ADIARSV_4208"/>
<dbReference type="InterPro" id="IPR039426">
    <property type="entry name" value="TonB-dep_rcpt-like"/>
</dbReference>
<proteinExistence type="inferred from homology"/>
<dbReference type="InterPro" id="IPR036942">
    <property type="entry name" value="Beta-barrel_TonB_sf"/>
</dbReference>
<evidence type="ECO:0000256" key="7">
    <source>
        <dbReference type="PROSITE-ProRule" id="PRU01360"/>
    </source>
</evidence>
<dbReference type="Proteomes" id="UP000014174">
    <property type="component" value="Unassembled WGS sequence"/>
</dbReference>
<keyword evidence="5 7" id="KW-0472">Membrane</keyword>
<feature type="chain" id="PRO_5004471998" evidence="8">
    <location>
        <begin position="21"/>
        <end position="1148"/>
    </location>
</feature>
<protein>
    <submittedName>
        <fullName evidence="10">TonB-dependent receptor</fullName>
    </submittedName>
</protein>
<comment type="subcellular location">
    <subcellularLocation>
        <location evidence="1 7">Cell outer membrane</location>
        <topology evidence="1 7">Multi-pass membrane protein</topology>
    </subcellularLocation>
</comment>
<dbReference type="Gene3D" id="2.60.40.1120">
    <property type="entry name" value="Carboxypeptidase-like, regulatory domain"/>
    <property type="match status" value="1"/>
</dbReference>
<dbReference type="eggNOG" id="COG1629">
    <property type="taxonomic scope" value="Bacteria"/>
</dbReference>
<evidence type="ECO:0000313" key="10">
    <source>
        <dbReference type="EMBL" id="EOR92696.1"/>
    </source>
</evidence>
<organism evidence="10 11">
    <name type="scientific">Arcticibacter svalbardensis MN12-7</name>
    <dbReference type="NCBI Taxonomy" id="1150600"/>
    <lineage>
        <taxon>Bacteria</taxon>
        <taxon>Pseudomonadati</taxon>
        <taxon>Bacteroidota</taxon>
        <taxon>Sphingobacteriia</taxon>
        <taxon>Sphingobacteriales</taxon>
        <taxon>Sphingobacteriaceae</taxon>
        <taxon>Arcticibacter</taxon>
    </lineage>
</organism>
<keyword evidence="2 7" id="KW-0813">Transport</keyword>
<dbReference type="NCBIfam" id="TIGR04056">
    <property type="entry name" value="OMP_RagA_SusC"/>
    <property type="match status" value="1"/>
</dbReference>
<keyword evidence="4 7" id="KW-0812">Transmembrane</keyword>
<dbReference type="NCBIfam" id="TIGR04057">
    <property type="entry name" value="SusC_RagA_signa"/>
    <property type="match status" value="1"/>
</dbReference>
<evidence type="ECO:0000256" key="2">
    <source>
        <dbReference type="ARBA" id="ARBA00022448"/>
    </source>
</evidence>
<dbReference type="InterPro" id="IPR023996">
    <property type="entry name" value="TonB-dep_OMP_SusC/RagA"/>
</dbReference>
<dbReference type="Pfam" id="PF13715">
    <property type="entry name" value="CarbopepD_reg_2"/>
    <property type="match status" value="1"/>
</dbReference>
<evidence type="ECO:0000256" key="4">
    <source>
        <dbReference type="ARBA" id="ARBA00022692"/>
    </source>
</evidence>
<dbReference type="InterPro" id="IPR023997">
    <property type="entry name" value="TonB-dep_OMP_SusC/RagA_CS"/>
</dbReference>
<dbReference type="Gene3D" id="3.55.50.30">
    <property type="match status" value="1"/>
</dbReference>
<feature type="domain" description="TonB-dependent receptor plug" evidence="9">
    <location>
        <begin position="213"/>
        <end position="321"/>
    </location>
</feature>
<dbReference type="PROSITE" id="PS52016">
    <property type="entry name" value="TONB_DEPENDENT_REC_3"/>
    <property type="match status" value="1"/>
</dbReference>